<reference evidence="2" key="1">
    <citation type="submission" date="2015-04" db="EMBL/GenBank/DDBJ databases">
        <authorList>
            <consortium name="Pathogen Informatics"/>
        </authorList>
    </citation>
    <scope>NUCLEOTIDE SEQUENCE [LARGE SCALE GENOMIC DNA]</scope>
    <source>
        <strain evidence="2">8A</strain>
    </source>
</reference>
<gene>
    <name evidence="2" type="ORF">PGAL8A_00274700</name>
</gene>
<dbReference type="OrthoDB" id="392617at2759"/>
<dbReference type="RefSeq" id="XP_028528358.1">
    <property type="nucleotide sequence ID" value="XM_028671735.1"/>
</dbReference>
<feature type="transmembrane region" description="Helical" evidence="1">
    <location>
        <begin position="630"/>
        <end position="653"/>
    </location>
</feature>
<keyword evidence="1" id="KW-0472">Membrane</keyword>
<dbReference type="GeneID" id="39731279"/>
<evidence type="ECO:0000256" key="1">
    <source>
        <dbReference type="SAM" id="Phobius"/>
    </source>
</evidence>
<dbReference type="Proteomes" id="UP000220797">
    <property type="component" value="Unassembled WGS sequence"/>
</dbReference>
<proteinExistence type="predicted"/>
<keyword evidence="3" id="KW-1185">Reference proteome</keyword>
<dbReference type="EMBL" id="CVMV01000045">
    <property type="protein sequence ID" value="CRG95549.1"/>
    <property type="molecule type" value="Genomic_DNA"/>
</dbReference>
<keyword evidence="1" id="KW-0812">Transmembrane</keyword>
<protein>
    <submittedName>
        <fullName evidence="2">Uncharacterized protein</fullName>
    </submittedName>
</protein>
<name>A0A1J1GSP3_PLAGA</name>
<sequence length="726" mass="89140">MKNNYIICFKLIKVKNFFVKQNNFKTYSDFIERKKKINYISYSPPIEKENDKYNFEILMKAIKNRANEYNLIKIKEVQDKILIHLKHFNINEVISTLIFSFKYNLLNSKILFEIIECIFQNSCFLNTKHLYVLMLIRKQLNFENMDYFYNEKNERINKTNDFIKHINENFFWKKKYFREVEENIFSSIEKEVYSKEKCVHEIDNNTKNKCCDYDNVEINEKSIVEKEIYENELYEYELNENNEIFPSKKLVLNEKDISFEMEKAYLKIKNILYHNYNNIYVNIKNNMYICLLLLNYLYDENIIKKDEFLKIVYNINVEFNLDTFQKNKSDKNSSYSHTIINLYIQEQNKNESIYDIYMLTHLNLLKNIFKKSNYISDENVFEKIENDFSIDEGAYIHKKLYLDTFRMFFNNCLYIKDNINYLKLFYLNVITHEIFKLFNDYKVHQNIKINYMILKNIKCVNILKEENDLNNIYYFLSILYYFKKNSLLNYKMNLFDDNLSDIKKIHNKYMLFLNLLNNYNLYELLIDNNIVEDEINNKYLNKEKRENKKFDDKIQNKNVDELKNNFFCYFMVEFTFNITHLLNKTDIYMKLHILKCIRLLNFKNEYLIDIINEHLFNFFINKSFYMNNNYFLNFLEYLLISIIYSPSIFFYLLKYIDKNKFKNLLDSVKQKKKFINKLKKIYDNINIIINENEKWTENVVKNNLFIKYNTKEVKSFQNMLYDFLFL</sequence>
<comment type="caution">
    <text evidence="2">The sequence shown here is derived from an EMBL/GenBank/DDBJ whole genome shotgun (WGS) entry which is preliminary data.</text>
</comment>
<accession>A0A1J1GSP3</accession>
<evidence type="ECO:0000313" key="3">
    <source>
        <dbReference type="Proteomes" id="UP000220797"/>
    </source>
</evidence>
<evidence type="ECO:0000313" key="2">
    <source>
        <dbReference type="EMBL" id="CRG95549.1"/>
    </source>
</evidence>
<dbReference type="AlphaFoldDB" id="A0A1J1GSP3"/>
<organism evidence="2 3">
    <name type="scientific">Plasmodium gallinaceum</name>
    <dbReference type="NCBI Taxonomy" id="5849"/>
    <lineage>
        <taxon>Eukaryota</taxon>
        <taxon>Sar</taxon>
        <taxon>Alveolata</taxon>
        <taxon>Apicomplexa</taxon>
        <taxon>Aconoidasida</taxon>
        <taxon>Haemosporida</taxon>
        <taxon>Plasmodiidae</taxon>
        <taxon>Plasmodium</taxon>
        <taxon>Plasmodium (Haemamoeba)</taxon>
    </lineage>
</organism>
<keyword evidence="1" id="KW-1133">Transmembrane helix</keyword>
<dbReference type="VEuPathDB" id="PlasmoDB:PGAL8A_00274700"/>